<dbReference type="InterPro" id="IPR059095">
    <property type="entry name" value="Znf_C2H2_17_2nd"/>
</dbReference>
<evidence type="ECO:0000259" key="3">
    <source>
        <dbReference type="SMART" id="SM00355"/>
    </source>
</evidence>
<reference evidence="4" key="1">
    <citation type="submission" date="2021-03" db="EMBL/GenBank/DDBJ databases">
        <authorList>
            <person name="Tagirdzhanova G."/>
        </authorList>
    </citation>
    <scope>NUCLEOTIDE SEQUENCE</scope>
</reference>
<dbReference type="Pfam" id="PF26176">
    <property type="entry name" value="zf_C2H2_17_2"/>
    <property type="match status" value="1"/>
</dbReference>
<feature type="compositionally biased region" description="Basic and acidic residues" evidence="2">
    <location>
        <begin position="111"/>
        <end position="129"/>
    </location>
</feature>
<gene>
    <name evidence="4" type="ORF">HETSPECPRED_000209</name>
</gene>
<dbReference type="OrthoDB" id="5305647at2759"/>
<feature type="domain" description="C2H2-type" evidence="3">
    <location>
        <begin position="45"/>
        <end position="74"/>
    </location>
</feature>
<sequence length="169" mass="19701">MDKHNRPYICEERGCEKILGFTYSGGLLRHQREVHRQHGGPKAACMCPHSDCKRSTGAGFSRRENLIEHLRRRHRGVEDLSTDSPRPKGPEKKRRRASNDETEDENEDPPEESKRRKKIVDEDAVKDQSEPTDLQAKVKQLELELQQKDERLRRLEEMVERLAQGQPNL</sequence>
<evidence type="ECO:0000256" key="2">
    <source>
        <dbReference type="SAM" id="MobiDB-lite"/>
    </source>
</evidence>
<dbReference type="SMART" id="SM00355">
    <property type="entry name" value="ZnF_C2H2"/>
    <property type="match status" value="2"/>
</dbReference>
<dbReference type="AlphaFoldDB" id="A0A8H3EDL7"/>
<evidence type="ECO:0000256" key="1">
    <source>
        <dbReference type="SAM" id="Coils"/>
    </source>
</evidence>
<dbReference type="Gene3D" id="3.30.160.60">
    <property type="entry name" value="Classic Zinc Finger"/>
    <property type="match status" value="1"/>
</dbReference>
<protein>
    <recommendedName>
        <fullName evidence="3">C2H2-type domain-containing protein</fullName>
    </recommendedName>
</protein>
<keyword evidence="5" id="KW-1185">Reference proteome</keyword>
<keyword evidence="1" id="KW-0175">Coiled coil</keyword>
<comment type="caution">
    <text evidence="4">The sequence shown here is derived from an EMBL/GenBank/DDBJ whole genome shotgun (WGS) entry which is preliminary data.</text>
</comment>
<accession>A0A8H3EDL7</accession>
<evidence type="ECO:0000313" key="4">
    <source>
        <dbReference type="EMBL" id="CAF9903314.1"/>
    </source>
</evidence>
<dbReference type="EMBL" id="CAJPDS010000001">
    <property type="protein sequence ID" value="CAF9903314.1"/>
    <property type="molecule type" value="Genomic_DNA"/>
</dbReference>
<organism evidence="4 5">
    <name type="scientific">Heterodermia speciosa</name>
    <dbReference type="NCBI Taxonomy" id="116794"/>
    <lineage>
        <taxon>Eukaryota</taxon>
        <taxon>Fungi</taxon>
        <taxon>Dikarya</taxon>
        <taxon>Ascomycota</taxon>
        <taxon>Pezizomycotina</taxon>
        <taxon>Lecanoromycetes</taxon>
        <taxon>OSLEUM clade</taxon>
        <taxon>Lecanoromycetidae</taxon>
        <taxon>Caliciales</taxon>
        <taxon>Physciaceae</taxon>
        <taxon>Heterodermia</taxon>
    </lineage>
</organism>
<feature type="domain" description="C2H2-type" evidence="3">
    <location>
        <begin position="8"/>
        <end position="35"/>
    </location>
</feature>
<dbReference type="InterPro" id="IPR013087">
    <property type="entry name" value="Znf_C2H2_type"/>
</dbReference>
<dbReference type="Proteomes" id="UP000664521">
    <property type="component" value="Unassembled WGS sequence"/>
</dbReference>
<name>A0A8H3EDL7_9LECA</name>
<feature type="compositionally biased region" description="Acidic residues" evidence="2">
    <location>
        <begin position="100"/>
        <end position="110"/>
    </location>
</feature>
<evidence type="ECO:0000313" key="5">
    <source>
        <dbReference type="Proteomes" id="UP000664521"/>
    </source>
</evidence>
<feature type="region of interest" description="Disordered" evidence="2">
    <location>
        <begin position="49"/>
        <end position="137"/>
    </location>
</feature>
<proteinExistence type="predicted"/>
<feature type="coiled-coil region" evidence="1">
    <location>
        <begin position="138"/>
        <end position="165"/>
    </location>
</feature>